<evidence type="ECO:0000313" key="1">
    <source>
        <dbReference type="EMBL" id="AKC57612.1"/>
    </source>
</evidence>
<organism evidence="1">
    <name type="scientific">Fusobacterium phage Funu2</name>
    <dbReference type="NCBI Taxonomy" id="1640978"/>
    <lineage>
        <taxon>Viruses</taxon>
        <taxon>Duplodnaviria</taxon>
        <taxon>Heunggongvirae</taxon>
        <taxon>Uroviricota</taxon>
        <taxon>Caudoviricetes</taxon>
    </lineage>
</organism>
<proteinExistence type="predicted"/>
<protein>
    <submittedName>
        <fullName evidence="1">Uncharacterized protein</fullName>
    </submittedName>
</protein>
<reference evidence="1" key="1">
    <citation type="submission" date="2015-04" db="EMBL/GenBank/DDBJ databases">
        <title>The Genome Sequence of Fusobacterium phage Funu2.</title>
        <authorList>
            <consortium name="The Broad Institute Genomics Platform"/>
            <person name="Earl A."/>
            <person name="Allen-Vercoe E."/>
            <person name="Daigneault M."/>
            <person name="Young S."/>
            <person name="Zeng Q."/>
            <person name="Gargeya S."/>
            <person name="Fitzgerald M."/>
            <person name="Abouelleil A."/>
            <person name="Alvarado L."/>
            <person name="Chapman S."/>
            <person name="Gainer-Dewar J."/>
            <person name="Goldberg J."/>
            <person name="Griggs A."/>
            <person name="Gujja S."/>
            <person name="Hansen M."/>
            <person name="Howarth C."/>
            <person name="Imamovic A."/>
            <person name="Ireland A."/>
            <person name="Larimer J."/>
            <person name="McCowan C."/>
            <person name="Murphy C."/>
            <person name="Pearson M."/>
            <person name="Poon T."/>
            <person name="Priest M."/>
            <person name="Roberts A."/>
            <person name="Saif S."/>
            <person name="Shea T."/>
            <person name="Sykes S."/>
            <person name="Wortman J."/>
            <person name="Nusbaum C."/>
            <person name="Birren B."/>
        </authorList>
    </citation>
    <scope>NUCLEOTIDE SEQUENCE</scope>
</reference>
<accession>A0A0E3Y652</accession>
<sequence>MKKKLRELRKKREFVKLCKGALQRNYVYGVFNRNCVFKRKADKVSFKKGVKFMVLITLPKIINSCLNTKVKAKSKKRAGKNVI</sequence>
<gene>
    <name evidence="1" type="ORF">HMPREF1994_00053</name>
</gene>
<dbReference type="EMBL" id="KR131711">
    <property type="protein sequence ID" value="AKC57612.1"/>
    <property type="molecule type" value="Genomic_DNA"/>
</dbReference>
<name>A0A0E3Y652_9CAUD</name>